<reference evidence="3" key="1">
    <citation type="submission" date="2022-08" db="EMBL/GenBank/DDBJ databases">
        <title>Alicyclobacillus dauci DSM2870, complete genome.</title>
        <authorList>
            <person name="Wang Q."/>
            <person name="Cai R."/>
            <person name="Wang Z."/>
        </authorList>
    </citation>
    <scope>NUCLEOTIDE SEQUENCE</scope>
    <source>
        <strain evidence="3">DSM 28700</strain>
    </source>
</reference>
<dbReference type="InterPro" id="IPR002509">
    <property type="entry name" value="NODB_dom"/>
</dbReference>
<accession>A0ABY6Z4W1</accession>
<evidence type="ECO:0000313" key="4">
    <source>
        <dbReference type="Proteomes" id="UP001164803"/>
    </source>
</evidence>
<sequence length="245" mass="27998">MRNKKSQISEFQHGPERLEERPPHTQHRDWQSLYPTEIIVNGPRNRKAVSLTFDDGPDDVWTPRILSVLAQYSVKATFNCVGQRVHQNPQMLGRIANEGHILGNHSWDHPNFTKIPVSEIRSQIERTSEEIQRVVGVRPRYFRPPYGAMNQEVIEEVIKLGYKILYWDVDSLDWAGLSGPQAAANVLAHTRPGSIILMHFAGGRDQSLQDTVDALPYIILTLREEGYKFQTVPQLIHEPAYSALE</sequence>
<proteinExistence type="predicted"/>
<dbReference type="PROSITE" id="PS51677">
    <property type="entry name" value="NODB"/>
    <property type="match status" value="1"/>
</dbReference>
<gene>
    <name evidence="3" type="ORF">NZD86_04700</name>
</gene>
<name>A0ABY6Z4W1_9BACL</name>
<dbReference type="SUPFAM" id="SSF88713">
    <property type="entry name" value="Glycoside hydrolase/deacetylase"/>
    <property type="match status" value="1"/>
</dbReference>
<dbReference type="Proteomes" id="UP001164803">
    <property type="component" value="Chromosome"/>
</dbReference>
<organism evidence="3 4">
    <name type="scientific">Alicyclobacillus dauci</name>
    <dbReference type="NCBI Taxonomy" id="1475485"/>
    <lineage>
        <taxon>Bacteria</taxon>
        <taxon>Bacillati</taxon>
        <taxon>Bacillota</taxon>
        <taxon>Bacilli</taxon>
        <taxon>Bacillales</taxon>
        <taxon>Alicyclobacillaceae</taxon>
        <taxon>Alicyclobacillus</taxon>
    </lineage>
</organism>
<feature type="domain" description="NodB homology" evidence="2">
    <location>
        <begin position="47"/>
        <end position="230"/>
    </location>
</feature>
<evidence type="ECO:0000256" key="1">
    <source>
        <dbReference type="SAM" id="MobiDB-lite"/>
    </source>
</evidence>
<dbReference type="CDD" id="cd10917">
    <property type="entry name" value="CE4_NodB_like_6s_7s"/>
    <property type="match status" value="1"/>
</dbReference>
<dbReference type="RefSeq" id="WP_268045333.1">
    <property type="nucleotide sequence ID" value="NZ_CP104064.1"/>
</dbReference>
<evidence type="ECO:0000313" key="3">
    <source>
        <dbReference type="EMBL" id="WAH37809.1"/>
    </source>
</evidence>
<feature type="compositionally biased region" description="Polar residues" evidence="1">
    <location>
        <begin position="1"/>
        <end position="10"/>
    </location>
</feature>
<dbReference type="InterPro" id="IPR050248">
    <property type="entry name" value="Polysacc_deacetylase_ArnD"/>
</dbReference>
<dbReference type="EMBL" id="CP104064">
    <property type="protein sequence ID" value="WAH37809.1"/>
    <property type="molecule type" value="Genomic_DNA"/>
</dbReference>
<evidence type="ECO:0000259" key="2">
    <source>
        <dbReference type="PROSITE" id="PS51677"/>
    </source>
</evidence>
<keyword evidence="4" id="KW-1185">Reference proteome</keyword>
<dbReference type="Gene3D" id="3.20.20.370">
    <property type="entry name" value="Glycoside hydrolase/deacetylase"/>
    <property type="match status" value="1"/>
</dbReference>
<feature type="compositionally biased region" description="Basic and acidic residues" evidence="1">
    <location>
        <begin position="13"/>
        <end position="30"/>
    </location>
</feature>
<dbReference type="InterPro" id="IPR011330">
    <property type="entry name" value="Glyco_hydro/deAcase_b/a-brl"/>
</dbReference>
<dbReference type="PANTHER" id="PTHR10587">
    <property type="entry name" value="GLYCOSYL TRANSFERASE-RELATED"/>
    <property type="match status" value="1"/>
</dbReference>
<feature type="region of interest" description="Disordered" evidence="1">
    <location>
        <begin position="1"/>
        <end position="32"/>
    </location>
</feature>
<dbReference type="Pfam" id="PF01522">
    <property type="entry name" value="Polysacc_deac_1"/>
    <property type="match status" value="1"/>
</dbReference>
<protein>
    <submittedName>
        <fullName evidence="3">Polysaccharide deacetylase family protein</fullName>
    </submittedName>
</protein>